<organism evidence="2 3">
    <name type="scientific">Coniochaeta ligniaria NRRL 30616</name>
    <dbReference type="NCBI Taxonomy" id="1408157"/>
    <lineage>
        <taxon>Eukaryota</taxon>
        <taxon>Fungi</taxon>
        <taxon>Dikarya</taxon>
        <taxon>Ascomycota</taxon>
        <taxon>Pezizomycotina</taxon>
        <taxon>Sordariomycetes</taxon>
        <taxon>Sordariomycetidae</taxon>
        <taxon>Coniochaetales</taxon>
        <taxon>Coniochaetaceae</taxon>
        <taxon>Coniochaeta</taxon>
    </lineage>
</organism>
<dbReference type="EMBL" id="KV875102">
    <property type="protein sequence ID" value="OIW24924.1"/>
    <property type="molecule type" value="Genomic_DNA"/>
</dbReference>
<proteinExistence type="predicted"/>
<keyword evidence="3" id="KW-1185">Reference proteome</keyword>
<dbReference type="STRING" id="1408157.A0A1J7J6Z1"/>
<reference evidence="2 3" key="1">
    <citation type="submission" date="2016-10" db="EMBL/GenBank/DDBJ databases">
        <title>Draft genome sequence of Coniochaeta ligniaria NRRL30616, a lignocellulolytic fungus for bioabatement of inhibitors in plant biomass hydrolysates.</title>
        <authorList>
            <consortium name="DOE Joint Genome Institute"/>
            <person name="Jimenez D.J."/>
            <person name="Hector R.E."/>
            <person name="Riley R."/>
            <person name="Sun H."/>
            <person name="Grigoriev I.V."/>
            <person name="Van Elsas J.D."/>
            <person name="Nichols N.N."/>
        </authorList>
    </citation>
    <scope>NUCLEOTIDE SEQUENCE [LARGE SCALE GENOMIC DNA]</scope>
    <source>
        <strain evidence="2 3">NRRL 30616</strain>
    </source>
</reference>
<dbReference type="InParanoid" id="A0A1J7J6Z1"/>
<feature type="compositionally biased region" description="Basic and acidic residues" evidence="1">
    <location>
        <begin position="54"/>
        <end position="74"/>
    </location>
</feature>
<name>A0A1J7J6Z1_9PEZI</name>
<feature type="compositionally biased region" description="Basic and acidic residues" evidence="1">
    <location>
        <begin position="85"/>
        <end position="109"/>
    </location>
</feature>
<evidence type="ECO:0000313" key="3">
    <source>
        <dbReference type="Proteomes" id="UP000182658"/>
    </source>
</evidence>
<gene>
    <name evidence="2" type="ORF">CONLIGDRAFT_76255</name>
</gene>
<sequence length="133" mass="14713">MKSMKRSPDGKGFSAIGKDGVVRNLDGDYNILDAKGLSPRQLKQFLDDGPYNPEAEKQWRGVDGRKVTSEEALFRPDPSVLPKKPTPEEKAARRKLIEEQHKKIAEEGGPRCFPGPMSNHDLGIGAEDREDAA</sequence>
<feature type="region of interest" description="Disordered" evidence="1">
    <location>
        <begin position="44"/>
        <end position="133"/>
    </location>
</feature>
<evidence type="ECO:0000256" key="1">
    <source>
        <dbReference type="SAM" id="MobiDB-lite"/>
    </source>
</evidence>
<protein>
    <submittedName>
        <fullName evidence="2">Uncharacterized protein</fullName>
    </submittedName>
</protein>
<accession>A0A1J7J6Z1</accession>
<dbReference type="OrthoDB" id="3660917at2759"/>
<dbReference type="AlphaFoldDB" id="A0A1J7J6Z1"/>
<evidence type="ECO:0000313" key="2">
    <source>
        <dbReference type="EMBL" id="OIW24924.1"/>
    </source>
</evidence>
<dbReference type="Proteomes" id="UP000182658">
    <property type="component" value="Unassembled WGS sequence"/>
</dbReference>